<accession>A0ABP8UYJ0</accession>
<evidence type="ECO:0000313" key="1">
    <source>
        <dbReference type="EMBL" id="GAA4648248.1"/>
    </source>
</evidence>
<dbReference type="InterPro" id="IPR024423">
    <property type="entry name" value="DUF3050"/>
</dbReference>
<proteinExistence type="predicted"/>
<protein>
    <submittedName>
        <fullName evidence="1">DUF3050 domain-containing protein</fullName>
    </submittedName>
</protein>
<gene>
    <name evidence="1" type="ORF">GCM10023116_05150</name>
</gene>
<dbReference type="Proteomes" id="UP001500604">
    <property type="component" value="Unassembled WGS sequence"/>
</dbReference>
<reference evidence="2" key="1">
    <citation type="journal article" date="2019" name="Int. J. Syst. Evol. Microbiol.">
        <title>The Global Catalogue of Microorganisms (GCM) 10K type strain sequencing project: providing services to taxonomists for standard genome sequencing and annotation.</title>
        <authorList>
            <consortium name="The Broad Institute Genomics Platform"/>
            <consortium name="The Broad Institute Genome Sequencing Center for Infectious Disease"/>
            <person name="Wu L."/>
            <person name="Ma J."/>
        </authorList>
    </citation>
    <scope>NUCLEOTIDE SEQUENCE [LARGE SCALE GENOMIC DNA]</scope>
    <source>
        <strain evidence="2">JCM 17805</strain>
    </source>
</reference>
<dbReference type="RefSeq" id="WP_345193684.1">
    <property type="nucleotide sequence ID" value="NZ_BAABFL010000052.1"/>
</dbReference>
<dbReference type="EMBL" id="BAABFL010000052">
    <property type="protein sequence ID" value="GAA4648248.1"/>
    <property type="molecule type" value="Genomic_DNA"/>
</dbReference>
<organism evidence="1 2">
    <name type="scientific">Kistimonas scapharcae</name>
    <dbReference type="NCBI Taxonomy" id="1036133"/>
    <lineage>
        <taxon>Bacteria</taxon>
        <taxon>Pseudomonadati</taxon>
        <taxon>Pseudomonadota</taxon>
        <taxon>Gammaproteobacteria</taxon>
        <taxon>Oceanospirillales</taxon>
        <taxon>Endozoicomonadaceae</taxon>
        <taxon>Kistimonas</taxon>
    </lineage>
</organism>
<dbReference type="InterPro" id="IPR016084">
    <property type="entry name" value="Haem_Oase-like_multi-hlx"/>
</dbReference>
<comment type="caution">
    <text evidence="1">The sequence shown here is derived from an EMBL/GenBank/DDBJ whole genome shotgun (WGS) entry which is preliminary data.</text>
</comment>
<dbReference type="Gene3D" id="1.20.910.10">
    <property type="entry name" value="Heme oxygenase-like"/>
    <property type="match status" value="1"/>
</dbReference>
<sequence>MFDKELAHYRQRLFSHPLYERIDTREKLATFMETHVFAVWDFMSLAKRLQHDLTGMALPWRTPVDANAARFINEIILCEETDKDRHGHPASHLAMYLEAMREIGADTSVFEAFHDALHNGVPWQTAIHANGIPAHVRTFVTDTLTVAIEGSSADVASYFLFGREDAIPEMFSALLSQWGIEPASIPGMMWYLERHIELDGDEHGPAAEAILRLLTQGTEDGMARALVMARQAISARMDLWQGALDAITETRVEQADRQQED</sequence>
<keyword evidence="2" id="KW-1185">Reference proteome</keyword>
<dbReference type="Pfam" id="PF11251">
    <property type="entry name" value="DUF3050"/>
    <property type="match status" value="1"/>
</dbReference>
<evidence type="ECO:0000313" key="2">
    <source>
        <dbReference type="Proteomes" id="UP001500604"/>
    </source>
</evidence>
<name>A0ABP8UYJ0_9GAMM</name>